<dbReference type="Proteomes" id="UP000007015">
    <property type="component" value="Chromosome 7"/>
</dbReference>
<feature type="compositionally biased region" description="Pro residues" evidence="1">
    <location>
        <begin position="24"/>
        <end position="35"/>
    </location>
</feature>
<accession>B8B4Y9</accession>
<dbReference type="EMBL" id="CM000132">
    <property type="protein sequence ID" value="EEC81829.1"/>
    <property type="molecule type" value="Genomic_DNA"/>
</dbReference>
<evidence type="ECO:0000256" key="1">
    <source>
        <dbReference type="SAM" id="MobiDB-lite"/>
    </source>
</evidence>
<dbReference type="HOGENOM" id="CLU_2458434_0_0_1"/>
<proteinExistence type="predicted"/>
<protein>
    <submittedName>
        <fullName evidence="2">Uncharacterized protein</fullName>
    </submittedName>
</protein>
<dbReference type="AlphaFoldDB" id="B8B4Y9"/>
<name>B8B4Y9_ORYSI</name>
<reference evidence="2 3" key="1">
    <citation type="journal article" date="2005" name="PLoS Biol.">
        <title>The genomes of Oryza sativa: a history of duplications.</title>
        <authorList>
            <person name="Yu J."/>
            <person name="Wang J."/>
            <person name="Lin W."/>
            <person name="Li S."/>
            <person name="Li H."/>
            <person name="Zhou J."/>
            <person name="Ni P."/>
            <person name="Dong W."/>
            <person name="Hu S."/>
            <person name="Zeng C."/>
            <person name="Zhang J."/>
            <person name="Zhang Y."/>
            <person name="Li R."/>
            <person name="Xu Z."/>
            <person name="Li S."/>
            <person name="Li X."/>
            <person name="Zheng H."/>
            <person name="Cong L."/>
            <person name="Lin L."/>
            <person name="Yin J."/>
            <person name="Geng J."/>
            <person name="Li G."/>
            <person name="Shi J."/>
            <person name="Liu J."/>
            <person name="Lv H."/>
            <person name="Li J."/>
            <person name="Wang J."/>
            <person name="Deng Y."/>
            <person name="Ran L."/>
            <person name="Shi X."/>
            <person name="Wang X."/>
            <person name="Wu Q."/>
            <person name="Li C."/>
            <person name="Ren X."/>
            <person name="Wang J."/>
            <person name="Wang X."/>
            <person name="Li D."/>
            <person name="Liu D."/>
            <person name="Zhang X."/>
            <person name="Ji Z."/>
            <person name="Zhao W."/>
            <person name="Sun Y."/>
            <person name="Zhang Z."/>
            <person name="Bao J."/>
            <person name="Han Y."/>
            <person name="Dong L."/>
            <person name="Ji J."/>
            <person name="Chen P."/>
            <person name="Wu S."/>
            <person name="Liu J."/>
            <person name="Xiao Y."/>
            <person name="Bu D."/>
            <person name="Tan J."/>
            <person name="Yang L."/>
            <person name="Ye C."/>
            <person name="Zhang J."/>
            <person name="Xu J."/>
            <person name="Zhou Y."/>
            <person name="Yu Y."/>
            <person name="Zhang B."/>
            <person name="Zhuang S."/>
            <person name="Wei H."/>
            <person name="Liu B."/>
            <person name="Lei M."/>
            <person name="Yu H."/>
            <person name="Li Y."/>
            <person name="Xu H."/>
            <person name="Wei S."/>
            <person name="He X."/>
            <person name="Fang L."/>
            <person name="Zhang Z."/>
            <person name="Zhang Y."/>
            <person name="Huang X."/>
            <person name="Su Z."/>
            <person name="Tong W."/>
            <person name="Li J."/>
            <person name="Tong Z."/>
            <person name="Li S."/>
            <person name="Ye J."/>
            <person name="Wang L."/>
            <person name="Fang L."/>
            <person name="Lei T."/>
            <person name="Chen C."/>
            <person name="Chen H."/>
            <person name="Xu Z."/>
            <person name="Li H."/>
            <person name="Huang H."/>
            <person name="Zhang F."/>
            <person name="Xu H."/>
            <person name="Li N."/>
            <person name="Zhao C."/>
            <person name="Li S."/>
            <person name="Dong L."/>
            <person name="Huang Y."/>
            <person name="Li L."/>
            <person name="Xi Y."/>
            <person name="Qi Q."/>
            <person name="Li W."/>
            <person name="Zhang B."/>
            <person name="Hu W."/>
            <person name="Zhang Y."/>
            <person name="Tian X."/>
            <person name="Jiao Y."/>
            <person name="Liang X."/>
            <person name="Jin J."/>
            <person name="Gao L."/>
            <person name="Zheng W."/>
            <person name="Hao B."/>
            <person name="Liu S."/>
            <person name="Wang W."/>
            <person name="Yuan L."/>
            <person name="Cao M."/>
            <person name="McDermott J."/>
            <person name="Samudrala R."/>
            <person name="Wang J."/>
            <person name="Wong G.K."/>
            <person name="Yang H."/>
        </authorList>
    </citation>
    <scope>NUCLEOTIDE SEQUENCE [LARGE SCALE GENOMIC DNA]</scope>
    <source>
        <strain evidence="3">cv. 93-11</strain>
    </source>
</reference>
<feature type="region of interest" description="Disordered" evidence="1">
    <location>
        <begin position="54"/>
        <end position="90"/>
    </location>
</feature>
<evidence type="ECO:0000313" key="3">
    <source>
        <dbReference type="Proteomes" id="UP000007015"/>
    </source>
</evidence>
<gene>
    <name evidence="2" type="ORF">OsI_25579</name>
</gene>
<organism evidence="2 3">
    <name type="scientific">Oryza sativa subsp. indica</name>
    <name type="common">Rice</name>
    <dbReference type="NCBI Taxonomy" id="39946"/>
    <lineage>
        <taxon>Eukaryota</taxon>
        <taxon>Viridiplantae</taxon>
        <taxon>Streptophyta</taxon>
        <taxon>Embryophyta</taxon>
        <taxon>Tracheophyta</taxon>
        <taxon>Spermatophyta</taxon>
        <taxon>Magnoliopsida</taxon>
        <taxon>Liliopsida</taxon>
        <taxon>Poales</taxon>
        <taxon>Poaceae</taxon>
        <taxon>BOP clade</taxon>
        <taxon>Oryzoideae</taxon>
        <taxon>Oryzeae</taxon>
        <taxon>Oryzinae</taxon>
        <taxon>Oryza</taxon>
        <taxon>Oryza sativa</taxon>
    </lineage>
</organism>
<dbReference type="Gramene" id="BGIOSGA025484-TA">
    <property type="protein sequence ID" value="BGIOSGA025484-PA"/>
    <property type="gene ID" value="BGIOSGA025484"/>
</dbReference>
<sequence length="90" mass="9724">MRERREQTTSPLRRCFSPHRAPAMPYPRPLPPPLHSAPAQRAVLSTPCASAVLPAPAPPLPFQHHPAGSPSPPRAVAGSPLSGRRRYIVV</sequence>
<evidence type="ECO:0000313" key="2">
    <source>
        <dbReference type="EMBL" id="EEC81829.1"/>
    </source>
</evidence>
<dbReference type="OMA" id="HRAPAMP"/>
<feature type="region of interest" description="Disordered" evidence="1">
    <location>
        <begin position="1"/>
        <end position="39"/>
    </location>
</feature>
<keyword evidence="3" id="KW-1185">Reference proteome</keyword>